<dbReference type="RefSeq" id="XP_028584926.1">
    <property type="nucleotide sequence ID" value="XM_028729093.1"/>
</dbReference>
<accession>A0A670HSA4</accession>
<protein>
    <submittedName>
        <fullName evidence="2">Coiled-coil domain containing 198</fullName>
    </submittedName>
</protein>
<evidence type="ECO:0000313" key="3">
    <source>
        <dbReference type="Proteomes" id="UP000472272"/>
    </source>
</evidence>
<dbReference type="GeneTree" id="ENSGT00390000001071"/>
<dbReference type="KEGG" id="pmua:114597034"/>
<feature type="region of interest" description="Disordered" evidence="1">
    <location>
        <begin position="1"/>
        <end position="23"/>
    </location>
</feature>
<evidence type="ECO:0000256" key="1">
    <source>
        <dbReference type="SAM" id="MobiDB-lite"/>
    </source>
</evidence>
<keyword evidence="3" id="KW-1185">Reference proteome</keyword>
<feature type="region of interest" description="Disordered" evidence="1">
    <location>
        <begin position="213"/>
        <end position="240"/>
    </location>
</feature>
<reference evidence="2" key="3">
    <citation type="submission" date="2025-09" db="UniProtKB">
        <authorList>
            <consortium name="Ensembl"/>
        </authorList>
    </citation>
    <scope>IDENTIFICATION</scope>
</reference>
<dbReference type="GeneID" id="114597034"/>
<name>A0A670HSA4_PODMU</name>
<dbReference type="CTD" id="55195"/>
<dbReference type="InterPro" id="IPR029235">
    <property type="entry name" value="FAME"/>
</dbReference>
<dbReference type="AlphaFoldDB" id="A0A670HSA4"/>
<evidence type="ECO:0000313" key="2">
    <source>
        <dbReference type="Ensembl" id="ENSPMRP00000002649.1"/>
    </source>
</evidence>
<reference evidence="2 3" key="1">
    <citation type="journal article" date="2019" name="Proc. Natl. Acad. Sci. U.S.A.">
        <title>Regulatory changes in pterin and carotenoid genes underlie balanced color polymorphisms in the wall lizard.</title>
        <authorList>
            <person name="Andrade P."/>
            <person name="Pinho C."/>
            <person name="Perez I de Lanuza G."/>
            <person name="Afonso S."/>
            <person name="Brejcha J."/>
            <person name="Rubin C.J."/>
            <person name="Wallerman O."/>
            <person name="Pereira P."/>
            <person name="Sabatino S.J."/>
            <person name="Bellati A."/>
            <person name="Pellitteri-Rosa D."/>
            <person name="Bosakova Z."/>
            <person name="Bunikis I."/>
            <person name="Carretero M.A."/>
            <person name="Feiner N."/>
            <person name="Marsik P."/>
            <person name="Pauperio F."/>
            <person name="Salvi D."/>
            <person name="Soler L."/>
            <person name="While G.M."/>
            <person name="Uller T."/>
            <person name="Font E."/>
            <person name="Andersson L."/>
            <person name="Carneiro M."/>
        </authorList>
    </citation>
    <scope>NUCLEOTIDE SEQUENCE</scope>
</reference>
<feature type="region of interest" description="Disordered" evidence="1">
    <location>
        <begin position="254"/>
        <end position="273"/>
    </location>
</feature>
<sequence length="298" mass="33914">MGSNSSKARRKVTKVAPMPMKEDWPRVPGKVAVYTFQSPQGETSRNAFASWVERNPASDRHLPPLREMGQGAYPTVPRSVPLDLKMEVGGQSIIKQHPPRRPQKLEPFILAKDIPADKFLSLPCGGAIYRAKEQDKGGKTVLHPAGRRQYLLKMKMLEQRKEAELKRCLQEEARLNKPKARDLSISETLGCVPGNNSSEDEELLALERDQTFDGDHGDRWSGEFPKELGPSEPHQGQRGKVETWLLKQQARRESFWDASSTDSENWEGDLGKPRRRPALVRTKTERIALFDEFFDREF</sequence>
<reference evidence="2" key="2">
    <citation type="submission" date="2025-08" db="UniProtKB">
        <authorList>
            <consortium name="Ensembl"/>
        </authorList>
    </citation>
    <scope>IDENTIFICATION</scope>
</reference>
<dbReference type="GO" id="GO:0005886">
    <property type="term" value="C:plasma membrane"/>
    <property type="evidence" value="ECO:0007669"/>
    <property type="project" value="Ensembl"/>
</dbReference>
<dbReference type="PANTHER" id="PTHR16065:SF2">
    <property type="entry name" value="COILED-COIL DOMAIN CONTAINING 198"/>
    <property type="match status" value="1"/>
</dbReference>
<dbReference type="GO" id="GO:0031410">
    <property type="term" value="C:cytoplasmic vesicle"/>
    <property type="evidence" value="ECO:0007669"/>
    <property type="project" value="Ensembl"/>
</dbReference>
<proteinExistence type="predicted"/>
<dbReference type="OMA" id="QRDHKAK"/>
<dbReference type="PANTHER" id="PTHR16065">
    <property type="entry name" value="COILED-COIL DOMAIN CONTAINING 198"/>
    <property type="match status" value="1"/>
</dbReference>
<dbReference type="Pfam" id="PF15398">
    <property type="entry name" value="DUF4619"/>
    <property type="match status" value="1"/>
</dbReference>
<gene>
    <name evidence="2" type="primary">CCDC198</name>
</gene>
<dbReference type="OrthoDB" id="6344011at2759"/>
<dbReference type="Ensembl" id="ENSPMRT00000002818.1">
    <property type="protein sequence ID" value="ENSPMRP00000002649.1"/>
    <property type="gene ID" value="ENSPMRG00000001903.1"/>
</dbReference>
<feature type="compositionally biased region" description="Basic and acidic residues" evidence="1">
    <location>
        <begin position="213"/>
        <end position="226"/>
    </location>
</feature>
<organism evidence="2 3">
    <name type="scientific">Podarcis muralis</name>
    <name type="common">Wall lizard</name>
    <name type="synonym">Lacerta muralis</name>
    <dbReference type="NCBI Taxonomy" id="64176"/>
    <lineage>
        <taxon>Eukaryota</taxon>
        <taxon>Metazoa</taxon>
        <taxon>Chordata</taxon>
        <taxon>Craniata</taxon>
        <taxon>Vertebrata</taxon>
        <taxon>Euteleostomi</taxon>
        <taxon>Lepidosauria</taxon>
        <taxon>Squamata</taxon>
        <taxon>Bifurcata</taxon>
        <taxon>Unidentata</taxon>
        <taxon>Episquamata</taxon>
        <taxon>Laterata</taxon>
        <taxon>Lacertibaenia</taxon>
        <taxon>Lacertidae</taxon>
        <taxon>Podarcis</taxon>
    </lineage>
</organism>
<dbReference type="GO" id="GO:0097009">
    <property type="term" value="P:energy homeostasis"/>
    <property type="evidence" value="ECO:0007669"/>
    <property type="project" value="Ensembl"/>
</dbReference>
<dbReference type="Proteomes" id="UP000472272">
    <property type="component" value="Chromosome 1"/>
</dbReference>